<keyword evidence="8" id="KW-1185">Reference proteome</keyword>
<dbReference type="SMART" id="SM00382">
    <property type="entry name" value="AAA"/>
    <property type="match status" value="1"/>
</dbReference>
<dbReference type="InterPro" id="IPR050107">
    <property type="entry name" value="ABC_carbohydrate_import_ATPase"/>
</dbReference>
<dbReference type="Pfam" id="PF00005">
    <property type="entry name" value="ABC_tran"/>
    <property type="match status" value="2"/>
</dbReference>
<dbReference type="SUPFAM" id="SSF52540">
    <property type="entry name" value="P-loop containing nucleoside triphosphate hydrolases"/>
    <property type="match status" value="2"/>
</dbReference>
<dbReference type="CDD" id="cd03215">
    <property type="entry name" value="ABC_Carb_Monos_II"/>
    <property type="match status" value="1"/>
</dbReference>
<dbReference type="AlphaFoldDB" id="N6YU76"/>
<dbReference type="CDD" id="cd03216">
    <property type="entry name" value="ABC_Carb_Monos_I"/>
    <property type="match status" value="1"/>
</dbReference>
<evidence type="ECO:0000256" key="2">
    <source>
        <dbReference type="ARBA" id="ARBA00022597"/>
    </source>
</evidence>
<gene>
    <name evidence="7" type="ORF">C667_06806</name>
</gene>
<evidence type="ECO:0000256" key="5">
    <source>
        <dbReference type="ARBA" id="ARBA00022840"/>
    </source>
</evidence>
<keyword evidence="3" id="KW-0677">Repeat</keyword>
<dbReference type="InterPro" id="IPR027417">
    <property type="entry name" value="P-loop_NTPase"/>
</dbReference>
<name>N6YU76_9RHOO</name>
<keyword evidence="1" id="KW-1003">Cell membrane</keyword>
<dbReference type="PANTHER" id="PTHR43790:SF4">
    <property type="entry name" value="GUANOSINE IMPORT ATP-BINDING PROTEIN NUPO"/>
    <property type="match status" value="1"/>
</dbReference>
<keyword evidence="1" id="KW-0472">Membrane</keyword>
<dbReference type="InterPro" id="IPR003593">
    <property type="entry name" value="AAA+_ATPase"/>
</dbReference>
<comment type="caution">
    <text evidence="7">The sequence shown here is derived from an EMBL/GenBank/DDBJ whole genome shotgun (WGS) entry which is preliminary data.</text>
</comment>
<protein>
    <submittedName>
        <fullName evidence="7">ABC transporter</fullName>
    </submittedName>
</protein>
<dbReference type="GO" id="GO:0005524">
    <property type="term" value="F:ATP binding"/>
    <property type="evidence" value="ECO:0007669"/>
    <property type="project" value="UniProtKB-KW"/>
</dbReference>
<dbReference type="PROSITE" id="PS00211">
    <property type="entry name" value="ABC_TRANSPORTER_1"/>
    <property type="match status" value="2"/>
</dbReference>
<feature type="domain" description="ABC transporter" evidence="6">
    <location>
        <begin position="269"/>
        <end position="515"/>
    </location>
</feature>
<evidence type="ECO:0000259" key="6">
    <source>
        <dbReference type="PROSITE" id="PS50893"/>
    </source>
</evidence>
<keyword evidence="5" id="KW-0067">ATP-binding</keyword>
<evidence type="ECO:0000256" key="4">
    <source>
        <dbReference type="ARBA" id="ARBA00022741"/>
    </source>
</evidence>
<dbReference type="OrthoDB" id="8573945at2"/>
<evidence type="ECO:0000313" key="8">
    <source>
        <dbReference type="Proteomes" id="UP000013047"/>
    </source>
</evidence>
<keyword evidence="2" id="KW-0762">Sugar transport</keyword>
<dbReference type="RefSeq" id="WP_004359030.1">
    <property type="nucleotide sequence ID" value="NZ_AMXF01000030.1"/>
</dbReference>
<evidence type="ECO:0000256" key="1">
    <source>
        <dbReference type="ARBA" id="ARBA00022475"/>
    </source>
</evidence>
<proteinExistence type="predicted"/>
<evidence type="ECO:0000313" key="7">
    <source>
        <dbReference type="EMBL" id="ENO97831.1"/>
    </source>
</evidence>
<dbReference type="Proteomes" id="UP000013047">
    <property type="component" value="Unassembled WGS sequence"/>
</dbReference>
<feature type="domain" description="ABC transporter" evidence="6">
    <location>
        <begin position="21"/>
        <end position="252"/>
    </location>
</feature>
<dbReference type="PANTHER" id="PTHR43790">
    <property type="entry name" value="CARBOHYDRATE TRANSPORT ATP-BINDING PROTEIN MG119-RELATED"/>
    <property type="match status" value="1"/>
</dbReference>
<dbReference type="GO" id="GO:0016887">
    <property type="term" value="F:ATP hydrolysis activity"/>
    <property type="evidence" value="ECO:0007669"/>
    <property type="project" value="InterPro"/>
</dbReference>
<dbReference type="Gene3D" id="3.40.50.300">
    <property type="entry name" value="P-loop containing nucleotide triphosphate hydrolases"/>
    <property type="match status" value="2"/>
</dbReference>
<keyword evidence="4" id="KW-0547">Nucleotide-binding</keyword>
<dbReference type="PROSITE" id="PS50893">
    <property type="entry name" value="ABC_TRANSPORTER_2"/>
    <property type="match status" value="2"/>
</dbReference>
<dbReference type="InterPro" id="IPR017871">
    <property type="entry name" value="ABC_transporter-like_CS"/>
</dbReference>
<evidence type="ECO:0000256" key="3">
    <source>
        <dbReference type="ARBA" id="ARBA00022737"/>
    </source>
</evidence>
<dbReference type="InterPro" id="IPR003439">
    <property type="entry name" value="ABC_transporter-like_ATP-bd"/>
</dbReference>
<accession>N6YU76</accession>
<reference evidence="7 8" key="1">
    <citation type="submission" date="2012-09" db="EMBL/GenBank/DDBJ databases">
        <title>Draft Genome Sequences of 6 Strains from Genus Thauera.</title>
        <authorList>
            <person name="Liu B."/>
            <person name="Shapleigh J.P."/>
            <person name="Frostegard A.H."/>
        </authorList>
    </citation>
    <scope>NUCLEOTIDE SEQUENCE [LARGE SCALE GENOMIC DNA]</scope>
    <source>
        <strain evidence="7 8">B4P</strain>
    </source>
</reference>
<keyword evidence="2" id="KW-0813">Transport</keyword>
<dbReference type="EMBL" id="AMXF01000030">
    <property type="protein sequence ID" value="ENO97831.1"/>
    <property type="molecule type" value="Genomic_DNA"/>
</dbReference>
<sequence>MPIPPPPTAPQPDPAAVPARLVLQGIGKVYPTVVANDDIGLAVRAGEIRAILGENGAGKSTLMKIIYGVTRPSCGRMFWEGEEVQVESPAHARSLGIGMVFQHFSLFETLTVVENVALALPGKPALDELAQRIVEVSARYGLPVDPRRHIHALSVGERQRVEIIRCLLQDPRLLIMDEPTSVLTPQAVHKLFETLRRLADEGCAILYISHKLDEIRALCHTATVLRGGKVTGECIPAQETPASMARLMIGKELPRCEHDAPQAGGEVRLRLAGLSHASDDPFGTDLRDLHLDVHAGEIVGIAGVSGNGQQELLRVISGEEPLAERFPVQICGVEAGRLSPGRRRRLGMAFVPEERLGRGAVPTMSLADNALLTAAHNQGMVAAGFLRFERARAFARRCIDDFNVKCGGPAAAAKSLSGGNLQKFIVGREILQAPRLLVCAQPTWGVDVGAAAFIRQQIIDLRNRGCAVLVISEELDELFEICDRIAVIAKGRLSPVRAAGATSIEDIGVWMSGLWPGAEHAADAPAATETPHA</sequence>
<organism evidence="7 8">
    <name type="scientific">Thauera phenylacetica B4P</name>
    <dbReference type="NCBI Taxonomy" id="1234382"/>
    <lineage>
        <taxon>Bacteria</taxon>
        <taxon>Pseudomonadati</taxon>
        <taxon>Pseudomonadota</taxon>
        <taxon>Betaproteobacteria</taxon>
        <taxon>Rhodocyclales</taxon>
        <taxon>Zoogloeaceae</taxon>
        <taxon>Thauera</taxon>
    </lineage>
</organism>